<keyword evidence="4 5" id="KW-0173">Coenzyme A biosynthesis</keyword>
<gene>
    <name evidence="5" type="primary">coaE</name>
    <name evidence="7" type="ORF">C1O66_01260</name>
</gene>
<comment type="similarity">
    <text evidence="1 5">Belongs to the CoaE family.</text>
</comment>
<dbReference type="HAMAP" id="MF_00376">
    <property type="entry name" value="Dephospho_CoA_kinase"/>
    <property type="match status" value="1"/>
</dbReference>
<keyword evidence="5" id="KW-0808">Transferase</keyword>
<evidence type="ECO:0000313" key="7">
    <source>
        <dbReference type="EMBL" id="PND40053.1"/>
    </source>
</evidence>
<evidence type="ECO:0000313" key="8">
    <source>
        <dbReference type="Proteomes" id="UP000235916"/>
    </source>
</evidence>
<reference evidence="7 8" key="1">
    <citation type="submission" date="2018-01" db="EMBL/GenBank/DDBJ databases">
        <title>Draft genome sequence of Paucibacter aquatile CR182 isolated from freshwater of the Nakdong River.</title>
        <authorList>
            <person name="Choi A."/>
            <person name="Chung E.J."/>
        </authorList>
    </citation>
    <scope>NUCLEOTIDE SEQUENCE [LARGE SCALE GENOMIC DNA]</scope>
    <source>
        <strain evidence="7 8">CR182</strain>
    </source>
</reference>
<keyword evidence="2 5" id="KW-0547">Nucleotide-binding</keyword>
<dbReference type="InterPro" id="IPR001977">
    <property type="entry name" value="Depp_CoAkinase"/>
</dbReference>
<evidence type="ECO:0000256" key="3">
    <source>
        <dbReference type="ARBA" id="ARBA00022840"/>
    </source>
</evidence>
<name>A0A2N8L2W8_9BURK</name>
<evidence type="ECO:0000256" key="4">
    <source>
        <dbReference type="ARBA" id="ARBA00022993"/>
    </source>
</evidence>
<dbReference type="CDD" id="cd02022">
    <property type="entry name" value="DPCK"/>
    <property type="match status" value="1"/>
</dbReference>
<dbReference type="Proteomes" id="UP000235916">
    <property type="component" value="Unassembled WGS sequence"/>
</dbReference>
<keyword evidence="3 5" id="KW-0067">ATP-binding</keyword>
<dbReference type="AlphaFoldDB" id="A0A2N8L2W8"/>
<organism evidence="7 8">
    <name type="scientific">Kinneretia aquatilis</name>
    <dbReference type="NCBI Taxonomy" id="2070761"/>
    <lineage>
        <taxon>Bacteria</taxon>
        <taxon>Pseudomonadati</taxon>
        <taxon>Pseudomonadota</taxon>
        <taxon>Betaproteobacteria</taxon>
        <taxon>Burkholderiales</taxon>
        <taxon>Sphaerotilaceae</taxon>
        <taxon>Roseateles</taxon>
    </lineage>
</organism>
<dbReference type="InterPro" id="IPR027417">
    <property type="entry name" value="P-loop_NTPase"/>
</dbReference>
<comment type="subcellular location">
    <subcellularLocation>
        <location evidence="5">Cytoplasm</location>
    </subcellularLocation>
</comment>
<dbReference type="NCBIfam" id="TIGR00152">
    <property type="entry name" value="dephospho-CoA kinase"/>
    <property type="match status" value="1"/>
</dbReference>
<keyword evidence="5 7" id="KW-0418">Kinase</keyword>
<dbReference type="EC" id="2.7.1.24" evidence="5 6"/>
<comment type="function">
    <text evidence="5">Catalyzes the phosphorylation of the 3'-hydroxyl group of dephosphocoenzyme A to form coenzyme A.</text>
</comment>
<comment type="catalytic activity">
    <reaction evidence="5">
        <text>3'-dephospho-CoA + ATP = ADP + CoA + H(+)</text>
        <dbReference type="Rhea" id="RHEA:18245"/>
        <dbReference type="ChEBI" id="CHEBI:15378"/>
        <dbReference type="ChEBI" id="CHEBI:30616"/>
        <dbReference type="ChEBI" id="CHEBI:57287"/>
        <dbReference type="ChEBI" id="CHEBI:57328"/>
        <dbReference type="ChEBI" id="CHEBI:456216"/>
        <dbReference type="EC" id="2.7.1.24"/>
    </reaction>
</comment>
<proteinExistence type="inferred from homology"/>
<dbReference type="PANTHER" id="PTHR10695:SF46">
    <property type="entry name" value="BIFUNCTIONAL COENZYME A SYNTHASE-RELATED"/>
    <property type="match status" value="1"/>
</dbReference>
<evidence type="ECO:0000256" key="6">
    <source>
        <dbReference type="NCBIfam" id="TIGR00152"/>
    </source>
</evidence>
<dbReference type="GO" id="GO:0015937">
    <property type="term" value="P:coenzyme A biosynthetic process"/>
    <property type="evidence" value="ECO:0007669"/>
    <property type="project" value="UniProtKB-UniRule"/>
</dbReference>
<keyword evidence="8" id="KW-1185">Reference proteome</keyword>
<dbReference type="SUPFAM" id="SSF52540">
    <property type="entry name" value="P-loop containing nucleoside triphosphate hydrolases"/>
    <property type="match status" value="1"/>
</dbReference>
<feature type="binding site" evidence="5">
    <location>
        <begin position="22"/>
        <end position="27"/>
    </location>
    <ligand>
        <name>ATP</name>
        <dbReference type="ChEBI" id="CHEBI:30616"/>
    </ligand>
</feature>
<dbReference type="EMBL" id="POSP01000001">
    <property type="protein sequence ID" value="PND40053.1"/>
    <property type="molecule type" value="Genomic_DNA"/>
</dbReference>
<dbReference type="GO" id="GO:0005524">
    <property type="term" value="F:ATP binding"/>
    <property type="evidence" value="ECO:0007669"/>
    <property type="project" value="UniProtKB-UniRule"/>
</dbReference>
<evidence type="ECO:0000256" key="5">
    <source>
        <dbReference type="HAMAP-Rule" id="MF_00376"/>
    </source>
</evidence>
<dbReference type="Gene3D" id="3.40.50.300">
    <property type="entry name" value="P-loop containing nucleotide triphosphate hydrolases"/>
    <property type="match status" value="1"/>
</dbReference>
<dbReference type="GO" id="GO:0004140">
    <property type="term" value="F:dephospho-CoA kinase activity"/>
    <property type="evidence" value="ECO:0007669"/>
    <property type="project" value="UniProtKB-UniRule"/>
</dbReference>
<evidence type="ECO:0000256" key="2">
    <source>
        <dbReference type="ARBA" id="ARBA00022741"/>
    </source>
</evidence>
<dbReference type="PROSITE" id="PS51219">
    <property type="entry name" value="DPCK"/>
    <property type="match status" value="1"/>
</dbReference>
<protein>
    <recommendedName>
        <fullName evidence="5 6">Dephospho-CoA kinase</fullName>
        <ecNumber evidence="5 6">2.7.1.24</ecNumber>
    </recommendedName>
    <alternativeName>
        <fullName evidence="5">Dephosphocoenzyme A kinase</fullName>
    </alternativeName>
</protein>
<dbReference type="PANTHER" id="PTHR10695">
    <property type="entry name" value="DEPHOSPHO-COA KINASE-RELATED"/>
    <property type="match status" value="1"/>
</dbReference>
<evidence type="ECO:0000256" key="1">
    <source>
        <dbReference type="ARBA" id="ARBA00009018"/>
    </source>
</evidence>
<accession>A0A2N8L2W8</accession>
<comment type="caution">
    <text evidence="7">The sequence shown here is derived from an EMBL/GenBank/DDBJ whole genome shotgun (WGS) entry which is preliminary data.</text>
</comment>
<comment type="pathway">
    <text evidence="5">Cofactor biosynthesis; coenzyme A biosynthesis; CoA from (R)-pantothenate: step 5/5.</text>
</comment>
<keyword evidence="5" id="KW-0963">Cytoplasm</keyword>
<sequence>MAGLGVNVPQPPVRIGLTGGIGSGKSTVAGFWVEAGAALIDTDAISRALTAPGGAALPAIAAAFGPHVVNADEGLVRSVMRELVFADPAARQRLEAILHPMISAETARAAAAAASDLIVFDVPLLVESGRWRQRVDRVLVVDCAEALQIERVTQRSGLSREAVQAVLNAQASRSQRRACADAVIHNQDLGLSELRAQVLTLAARWRRTK</sequence>
<dbReference type="Pfam" id="PF01121">
    <property type="entry name" value="CoaE"/>
    <property type="match status" value="1"/>
</dbReference>
<dbReference type="UniPathway" id="UPA00241">
    <property type="reaction ID" value="UER00356"/>
</dbReference>
<dbReference type="GO" id="GO:0005737">
    <property type="term" value="C:cytoplasm"/>
    <property type="evidence" value="ECO:0007669"/>
    <property type="project" value="UniProtKB-SubCell"/>
</dbReference>
<dbReference type="OrthoDB" id="9812943at2"/>